<comment type="caution">
    <text evidence="1">The sequence shown here is derived from an EMBL/GenBank/DDBJ whole genome shotgun (WGS) entry which is preliminary data.</text>
</comment>
<gene>
    <name evidence="1" type="ORF">NWP23_04160</name>
</gene>
<dbReference type="RefSeq" id="WP_280656810.1">
    <property type="nucleotide sequence ID" value="NZ_JANQDL010000034.1"/>
</dbReference>
<protein>
    <submittedName>
        <fullName evidence="1">Uncharacterized protein</fullName>
    </submittedName>
</protein>
<accession>A0AA43GX15</accession>
<evidence type="ECO:0000313" key="1">
    <source>
        <dbReference type="EMBL" id="MDH6062993.1"/>
    </source>
</evidence>
<evidence type="ECO:0000313" key="2">
    <source>
        <dbReference type="Proteomes" id="UP001159370"/>
    </source>
</evidence>
<dbReference type="AlphaFoldDB" id="A0AA43GX15"/>
<name>A0AA43GX15_9CYAN</name>
<organism evidence="1 2">
    <name type="scientific">Umezakia ovalisporum FSS-62</name>
    <dbReference type="NCBI Taxonomy" id="2971776"/>
    <lineage>
        <taxon>Bacteria</taxon>
        <taxon>Bacillati</taxon>
        <taxon>Cyanobacteriota</taxon>
        <taxon>Cyanophyceae</taxon>
        <taxon>Nostocales</taxon>
        <taxon>Nodulariaceae</taxon>
        <taxon>Umezakia</taxon>
    </lineage>
</organism>
<reference evidence="1 2" key="1">
    <citation type="journal article" date="2023" name="J. Phycol.">
        <title>Chrysosporum ovalisporum is synonymous with the true-branching cyanobacterium Umezakia natans (Nostocales/Aphanizomenonaceae).</title>
        <authorList>
            <person name="McGregor G.B."/>
            <person name="Sendall B.C."/>
            <person name="Niiyama Y."/>
            <person name="Tuji A."/>
            <person name="Willis A."/>
        </authorList>
    </citation>
    <scope>NUCLEOTIDE SEQUENCE [LARGE SCALE GENOMIC DNA]</scope>
    <source>
        <strain evidence="1 2">FSS-62</strain>
    </source>
</reference>
<dbReference type="Proteomes" id="UP001159370">
    <property type="component" value="Unassembled WGS sequence"/>
</dbReference>
<sequence length="215" mass="24402">MNNDINGSDSFFTLKSQIELELLETLLKPEDATYPWNPASVESEAYFSELERKFAKEDWLDEVITAKSPEFYEKLDSLWSQAVSNSNCKIDPNLSGVERLQLSLNSAFGHTVPQNWLNAMAKKASEIFGKQKSMSEQLAQCVQSVLPAWDIDDLFVLTRPFAHAMRSSEPQDVTSIMNKVKNLDWVTLSEVEQAKISVAIADYAFRQLNSFYSQD</sequence>
<dbReference type="EMBL" id="JANQDL010000034">
    <property type="protein sequence ID" value="MDH6062993.1"/>
    <property type="molecule type" value="Genomic_DNA"/>
</dbReference>
<proteinExistence type="predicted"/>